<comment type="caution">
    <text evidence="1">The sequence shown here is derived from an EMBL/GenBank/DDBJ whole genome shotgun (WGS) entry which is preliminary data.</text>
</comment>
<sequence length="295" mass="31833">MKLLCSNPSDIVCKNIWSFSATTTTTTSTTTTTAASTTTTTTTSTTSTKTTTTTTMTKTTTTTTKTTTATTTTTTTTTTTKTTTSTTSTKTSTTTTMTKTTTTTSSATTTTTTTSKFSVCNTDVFLPLFLVYYISATTTTTGLNIYVAKLTYSAAIVNNWVQSTHSYVATKSSGLSLTFLFSNTHDSAWYLDDVSLVDSSANQKITNGWFESSTASWWDGSNGPCNNTGTPYGITTSRSHSGSRCYYDRCTPSEVWVAQAFNATVGMTYTLRFWVFLNYTYTGTTSDIWLSVAMN</sequence>
<reference evidence="1" key="1">
    <citation type="submission" date="2021-02" db="EMBL/GenBank/DDBJ databases">
        <authorList>
            <person name="Nowell W R."/>
        </authorList>
    </citation>
    <scope>NUCLEOTIDE SEQUENCE</scope>
</reference>
<dbReference type="Gene3D" id="2.60.120.260">
    <property type="entry name" value="Galactose-binding domain-like"/>
    <property type="match status" value="1"/>
</dbReference>
<dbReference type="EMBL" id="CAJOBS010002188">
    <property type="protein sequence ID" value="CAF4797772.1"/>
    <property type="molecule type" value="Genomic_DNA"/>
</dbReference>
<evidence type="ECO:0000313" key="1">
    <source>
        <dbReference type="EMBL" id="CAF4797772.1"/>
    </source>
</evidence>
<dbReference type="AlphaFoldDB" id="A0A821P0V3"/>
<proteinExistence type="predicted"/>
<protein>
    <submittedName>
        <fullName evidence="1">Uncharacterized protein</fullName>
    </submittedName>
</protein>
<accession>A0A821P0V3</accession>
<evidence type="ECO:0000313" key="2">
    <source>
        <dbReference type="Proteomes" id="UP000663838"/>
    </source>
</evidence>
<organism evidence="1 2">
    <name type="scientific">Rotaria socialis</name>
    <dbReference type="NCBI Taxonomy" id="392032"/>
    <lineage>
        <taxon>Eukaryota</taxon>
        <taxon>Metazoa</taxon>
        <taxon>Spiralia</taxon>
        <taxon>Gnathifera</taxon>
        <taxon>Rotifera</taxon>
        <taxon>Eurotatoria</taxon>
        <taxon>Bdelloidea</taxon>
        <taxon>Philodinida</taxon>
        <taxon>Philodinidae</taxon>
        <taxon>Rotaria</taxon>
    </lineage>
</organism>
<gene>
    <name evidence="1" type="ORF">TOA249_LOCUS23156</name>
</gene>
<name>A0A821P0V3_9BILA</name>
<dbReference type="Proteomes" id="UP000663838">
    <property type="component" value="Unassembled WGS sequence"/>
</dbReference>